<reference evidence="2 3" key="1">
    <citation type="journal article" date="2018" name="Sci. Rep.">
        <title>Comparative analysis of the Pocillopora damicornis genome highlights role of immune system in coral evolution.</title>
        <authorList>
            <person name="Cunning R."/>
            <person name="Bay R.A."/>
            <person name="Gillette P."/>
            <person name="Baker A.C."/>
            <person name="Traylor-Knowles N."/>
        </authorList>
    </citation>
    <scope>NUCLEOTIDE SEQUENCE [LARGE SCALE GENOMIC DNA]</scope>
    <source>
        <strain evidence="2">RSMAS</strain>
        <tissue evidence="2">Whole animal</tissue>
    </source>
</reference>
<keyword evidence="1" id="KW-0472">Membrane</keyword>
<keyword evidence="1" id="KW-0812">Transmembrane</keyword>
<organism evidence="2 3">
    <name type="scientific">Pocillopora damicornis</name>
    <name type="common">Cauliflower coral</name>
    <name type="synonym">Millepora damicornis</name>
    <dbReference type="NCBI Taxonomy" id="46731"/>
    <lineage>
        <taxon>Eukaryota</taxon>
        <taxon>Metazoa</taxon>
        <taxon>Cnidaria</taxon>
        <taxon>Anthozoa</taxon>
        <taxon>Hexacorallia</taxon>
        <taxon>Scleractinia</taxon>
        <taxon>Astrocoeniina</taxon>
        <taxon>Pocilloporidae</taxon>
        <taxon>Pocillopora</taxon>
    </lineage>
</organism>
<proteinExistence type="predicted"/>
<dbReference type="AlphaFoldDB" id="A0A3M6UUD1"/>
<name>A0A3M6UUD1_POCDA</name>
<sequence length="284" mass="33222">MSRELLYSAGVFFCPISSLPDLIEKGKISCLEDSLFFDSEIQPGWIHFNSDKVTILSSNEMFEPILQVPHLFHPEEHTFKINSDVDLRNLIALFKKPLIMCVTRRQEDEAMINGFDTDFVIVFDPSDSKVAQELSRVTEYVEKHLRKRKKFHLTIDLSEKLDEISPLDFKKHVMWLNCFFHVTNYHAPNPVLTLDIFYLWFILLPCCIAVALPYRLYRKLRCVDRKIDLNIQFFLEATDSVPLALYFFSGCPPNPGRYRTESHKYHLRACPGTELRSLLYLMNC</sequence>
<dbReference type="EMBL" id="RCHS01000683">
    <property type="protein sequence ID" value="RMX57282.1"/>
    <property type="molecule type" value="Genomic_DNA"/>
</dbReference>
<evidence type="ECO:0000256" key="1">
    <source>
        <dbReference type="SAM" id="Phobius"/>
    </source>
</evidence>
<dbReference type="Proteomes" id="UP000275408">
    <property type="component" value="Unassembled WGS sequence"/>
</dbReference>
<keyword evidence="3" id="KW-1185">Reference proteome</keyword>
<keyword evidence="1" id="KW-1133">Transmembrane helix</keyword>
<accession>A0A3M6UUD1</accession>
<gene>
    <name evidence="2" type="ORF">pdam_00012854</name>
</gene>
<protein>
    <submittedName>
        <fullName evidence="2">Uncharacterized protein</fullName>
    </submittedName>
</protein>
<comment type="caution">
    <text evidence="2">The sequence shown here is derived from an EMBL/GenBank/DDBJ whole genome shotgun (WGS) entry which is preliminary data.</text>
</comment>
<dbReference type="OrthoDB" id="5953929at2759"/>
<evidence type="ECO:0000313" key="3">
    <source>
        <dbReference type="Proteomes" id="UP000275408"/>
    </source>
</evidence>
<evidence type="ECO:0000313" key="2">
    <source>
        <dbReference type="EMBL" id="RMX57282.1"/>
    </source>
</evidence>
<feature type="transmembrane region" description="Helical" evidence="1">
    <location>
        <begin position="197"/>
        <end position="217"/>
    </location>
</feature>